<dbReference type="EMBL" id="KZ772798">
    <property type="protein sequence ID" value="PTQ30283.1"/>
    <property type="molecule type" value="Genomic_DNA"/>
</dbReference>
<dbReference type="AlphaFoldDB" id="A0A2R6W8U4"/>
<protein>
    <submittedName>
        <fullName evidence="1">Uncharacterized protein</fullName>
    </submittedName>
</protein>
<proteinExistence type="predicted"/>
<name>A0A2R6W8U4_MARPO</name>
<accession>A0A2R6W8U4</accession>
<evidence type="ECO:0000313" key="1">
    <source>
        <dbReference type="EMBL" id="PTQ30283.1"/>
    </source>
</evidence>
<dbReference type="Proteomes" id="UP000244005">
    <property type="component" value="Unassembled WGS sequence"/>
</dbReference>
<evidence type="ECO:0000313" key="2">
    <source>
        <dbReference type="Proteomes" id="UP000244005"/>
    </source>
</evidence>
<gene>
    <name evidence="1" type="ORF">MARPO_0126s0005</name>
</gene>
<keyword evidence="2" id="KW-1185">Reference proteome</keyword>
<organism evidence="1 2">
    <name type="scientific">Marchantia polymorpha</name>
    <name type="common">Common liverwort</name>
    <name type="synonym">Marchantia aquatica</name>
    <dbReference type="NCBI Taxonomy" id="3197"/>
    <lineage>
        <taxon>Eukaryota</taxon>
        <taxon>Viridiplantae</taxon>
        <taxon>Streptophyta</taxon>
        <taxon>Embryophyta</taxon>
        <taxon>Marchantiophyta</taxon>
        <taxon>Marchantiopsida</taxon>
        <taxon>Marchantiidae</taxon>
        <taxon>Marchantiales</taxon>
        <taxon>Marchantiaceae</taxon>
        <taxon>Marchantia</taxon>
    </lineage>
</organism>
<reference evidence="2" key="1">
    <citation type="journal article" date="2017" name="Cell">
        <title>Insights into land plant evolution garnered from the Marchantia polymorpha genome.</title>
        <authorList>
            <person name="Bowman J.L."/>
            <person name="Kohchi T."/>
            <person name="Yamato K.T."/>
            <person name="Jenkins J."/>
            <person name="Shu S."/>
            <person name="Ishizaki K."/>
            <person name="Yamaoka S."/>
            <person name="Nishihama R."/>
            <person name="Nakamura Y."/>
            <person name="Berger F."/>
            <person name="Adam C."/>
            <person name="Aki S.S."/>
            <person name="Althoff F."/>
            <person name="Araki T."/>
            <person name="Arteaga-Vazquez M.A."/>
            <person name="Balasubrmanian S."/>
            <person name="Barry K."/>
            <person name="Bauer D."/>
            <person name="Boehm C.R."/>
            <person name="Briginshaw L."/>
            <person name="Caballero-Perez J."/>
            <person name="Catarino B."/>
            <person name="Chen F."/>
            <person name="Chiyoda S."/>
            <person name="Chovatia M."/>
            <person name="Davies K.M."/>
            <person name="Delmans M."/>
            <person name="Demura T."/>
            <person name="Dierschke T."/>
            <person name="Dolan L."/>
            <person name="Dorantes-Acosta A.E."/>
            <person name="Eklund D.M."/>
            <person name="Florent S.N."/>
            <person name="Flores-Sandoval E."/>
            <person name="Fujiyama A."/>
            <person name="Fukuzawa H."/>
            <person name="Galik B."/>
            <person name="Grimanelli D."/>
            <person name="Grimwood J."/>
            <person name="Grossniklaus U."/>
            <person name="Hamada T."/>
            <person name="Haseloff J."/>
            <person name="Hetherington A.J."/>
            <person name="Higo A."/>
            <person name="Hirakawa Y."/>
            <person name="Hundley H.N."/>
            <person name="Ikeda Y."/>
            <person name="Inoue K."/>
            <person name="Inoue S.I."/>
            <person name="Ishida S."/>
            <person name="Jia Q."/>
            <person name="Kakita M."/>
            <person name="Kanazawa T."/>
            <person name="Kawai Y."/>
            <person name="Kawashima T."/>
            <person name="Kennedy M."/>
            <person name="Kinose K."/>
            <person name="Kinoshita T."/>
            <person name="Kohara Y."/>
            <person name="Koide E."/>
            <person name="Komatsu K."/>
            <person name="Kopischke S."/>
            <person name="Kubo M."/>
            <person name="Kyozuka J."/>
            <person name="Lagercrantz U."/>
            <person name="Lin S.S."/>
            <person name="Lindquist E."/>
            <person name="Lipzen A.M."/>
            <person name="Lu C.W."/>
            <person name="De Luna E."/>
            <person name="Martienssen R.A."/>
            <person name="Minamino N."/>
            <person name="Mizutani M."/>
            <person name="Mizutani M."/>
            <person name="Mochizuki N."/>
            <person name="Monte I."/>
            <person name="Mosher R."/>
            <person name="Nagasaki H."/>
            <person name="Nakagami H."/>
            <person name="Naramoto S."/>
            <person name="Nishitani K."/>
            <person name="Ohtani M."/>
            <person name="Okamoto T."/>
            <person name="Okumura M."/>
            <person name="Phillips J."/>
            <person name="Pollak B."/>
            <person name="Reinders A."/>
            <person name="Rovekamp M."/>
            <person name="Sano R."/>
            <person name="Sawa S."/>
            <person name="Schmid M.W."/>
            <person name="Shirakawa M."/>
            <person name="Solano R."/>
            <person name="Spunde A."/>
            <person name="Suetsugu N."/>
            <person name="Sugano S."/>
            <person name="Sugiyama A."/>
            <person name="Sun R."/>
            <person name="Suzuki Y."/>
            <person name="Takenaka M."/>
            <person name="Takezawa D."/>
            <person name="Tomogane H."/>
            <person name="Tsuzuki M."/>
            <person name="Ueda T."/>
            <person name="Umeda M."/>
            <person name="Ward J.M."/>
            <person name="Watanabe Y."/>
            <person name="Yazaki K."/>
            <person name="Yokoyama R."/>
            <person name="Yoshitake Y."/>
            <person name="Yotsui I."/>
            <person name="Zachgo S."/>
            <person name="Schmutz J."/>
        </authorList>
    </citation>
    <scope>NUCLEOTIDE SEQUENCE [LARGE SCALE GENOMIC DNA]</scope>
    <source>
        <strain evidence="2">Tak-1</strain>
    </source>
</reference>
<dbReference type="Gramene" id="Mp4g19890.1">
    <property type="protein sequence ID" value="Mp4g19890.1.cds1"/>
    <property type="gene ID" value="Mp4g19890"/>
</dbReference>
<sequence>MMADSRIGVCRAAGIDRDRAESLASRCDQHREARASQSHGRKNLMPCADGRVDGCMTAAAVGSTAAMIEVRLSDGRVGKKGRHPRLRIVN</sequence>